<dbReference type="InterPro" id="IPR000569">
    <property type="entry name" value="HECT_dom"/>
</dbReference>
<evidence type="ECO:0000256" key="5">
    <source>
        <dbReference type="PROSITE-ProRule" id="PRU00104"/>
    </source>
</evidence>
<dbReference type="AlphaFoldDB" id="A0A3N4KRB5"/>
<evidence type="ECO:0000259" key="7">
    <source>
        <dbReference type="PROSITE" id="PS50237"/>
    </source>
</evidence>
<evidence type="ECO:0000256" key="1">
    <source>
        <dbReference type="ARBA" id="ARBA00000885"/>
    </source>
</evidence>
<dbReference type="InterPro" id="IPR044611">
    <property type="entry name" value="E3A/B/C-like"/>
</dbReference>
<evidence type="ECO:0000313" key="9">
    <source>
        <dbReference type="Proteomes" id="UP000277580"/>
    </source>
</evidence>
<dbReference type="PANTHER" id="PTHR45700:SF2">
    <property type="entry name" value="UBIQUITIN-PROTEIN LIGASE E3C"/>
    <property type="match status" value="1"/>
</dbReference>
<sequence>MFTFNGSSRKPRVVNLSGRKSTVPPRGSKPSQSLSLANAQKERAEREAERRQLKAASNIQRVWRGRRVAGIQRAQWRREWDEEFGGEIKGSWIRGIALFIAFNQRGFVVRRDSKGRIGELGSGEGRDGSIKGAKGYRRERIQDPQDFERIKVLVSLVMDAIKNGDNMAGEDPKRSRYLLGQFAKLLVEALYDDPEGADLPGKAMSGDSVRNYSLRLLPWLAERLPTLVDAKYYQALSRVTTACEADLEALLRAVLTPLRSKNECTAVSYTVFAANYLITPGLPERLGAKGFCMLREGVDIEELFKAIEATPGAWLGAEVEGRLWLLAYIIDFLFASSSRKTIIDLRGDDRLRFNRDVEQQRVLSLLLASVSAEAGKRIDIEDMPMGQEEEEDSDEEDSTDIKSRPSKKQPLPPFIKSRLEGLVQQSSVSTVFSKTKYSDLNDAKIFAGFTLTLLLVFPRKSQDVRMWLCLAETSDGASAVRFLWEAVRRTNLYSGISRDYKVAVESLKRRNNSEDSMQTDDDEEWNLILLFVELYGFLLMVMDDDEFFAGRGIKDRQLPLKEVGEMSVFLKSMTFAMYWEGGEIIGEDKSRTSGGEIYFKDQNSKGWSVDYLRAQATALLKQLYTRDSRRQFLPKGHWLMTNHFDMEGFIPSVVQEEENRHRMEADDEDVEEEDERELDPAALAAMNPIERRNLRWERKKRSQRKKQRYNYLAAIAPRLEILKNLPFFIPFATRVQIFRQFVSVDQKRRRGGFVDPDQWRAAVLSRSRRGTIPRQDEALDGHDMLSRHHATIHRNRVFEDAYKQFWPLGERLKEPIQITFVDQFGTEEAGIDGGGVTKEFLTGVCGEAFTPAAAGDRNADDDDDDDIDDDHLEPGEPEGSSGYSIRPKLGKNLFLENEQHLLYPNPTSIEVLKEELATINYPDLDKGIRRLLRRYEFLGRVVGKCLYEGILVDVAFAGFFLLRWSQQASATASVGVNDLRDLDEDLYRGLVNLKNYNGDVEADFALNFTITSRLPSQKTITIELKPGGEKIPVTNTNKLEYIHLVSRYRLSGQAYEQTAAFLKGLNSIIQPSWLSMFNQSELQTLVGGDINTPIDVEDLRRNTIYGGVYQIGDDGKEHPSVQLFWEVMRELDDFERRKVLKFVTSVARAPLLGFGILRPKFSIRDAGEDQSRLCSASTCVNLLKMPRYKDFKILKEKLLYSVNSNAGFDLS</sequence>
<feature type="compositionally biased region" description="Acidic residues" evidence="6">
    <location>
        <begin position="859"/>
        <end position="871"/>
    </location>
</feature>
<dbReference type="EMBL" id="ML119132">
    <property type="protein sequence ID" value="RPB11949.1"/>
    <property type="molecule type" value="Genomic_DNA"/>
</dbReference>
<dbReference type="Gene3D" id="3.90.1750.10">
    <property type="entry name" value="Hect, E3 ligase catalytic domains"/>
    <property type="match status" value="2"/>
</dbReference>
<keyword evidence="3" id="KW-0808">Transferase</keyword>
<dbReference type="FunFam" id="3.30.2160.10:FF:000002">
    <property type="entry name" value="Putative Ubiquitin-protein ligase E3C"/>
    <property type="match status" value="1"/>
</dbReference>
<dbReference type="Proteomes" id="UP000277580">
    <property type="component" value="Unassembled WGS sequence"/>
</dbReference>
<dbReference type="InterPro" id="IPR035983">
    <property type="entry name" value="Hect_E3_ubiquitin_ligase"/>
</dbReference>
<dbReference type="GO" id="GO:0061630">
    <property type="term" value="F:ubiquitin protein ligase activity"/>
    <property type="evidence" value="ECO:0007669"/>
    <property type="project" value="UniProtKB-EC"/>
</dbReference>
<evidence type="ECO:0000256" key="4">
    <source>
        <dbReference type="ARBA" id="ARBA00022786"/>
    </source>
</evidence>
<comment type="catalytic activity">
    <reaction evidence="1">
        <text>S-ubiquitinyl-[E2 ubiquitin-conjugating enzyme]-L-cysteine + [acceptor protein]-L-lysine = [E2 ubiquitin-conjugating enzyme]-L-cysteine + N(6)-ubiquitinyl-[acceptor protein]-L-lysine.</text>
        <dbReference type="EC" id="2.3.2.26"/>
    </reaction>
</comment>
<keyword evidence="4 5" id="KW-0833">Ubl conjugation pathway</keyword>
<dbReference type="GO" id="GO:0006511">
    <property type="term" value="P:ubiquitin-dependent protein catabolic process"/>
    <property type="evidence" value="ECO:0007669"/>
    <property type="project" value="TreeGrafter"/>
</dbReference>
<dbReference type="OrthoDB" id="8068875at2759"/>
<dbReference type="Gene3D" id="3.30.2410.10">
    <property type="entry name" value="Hect, E3 ligase catalytic domain"/>
    <property type="match status" value="1"/>
</dbReference>
<dbReference type="STRING" id="1392247.A0A3N4KRB5"/>
<evidence type="ECO:0000256" key="2">
    <source>
        <dbReference type="ARBA" id="ARBA00012485"/>
    </source>
</evidence>
<dbReference type="FunFam" id="3.30.2410.10:FF:000011">
    <property type="entry name" value="Putative Ubiquitin-protein ligase E3C"/>
    <property type="match status" value="1"/>
</dbReference>
<dbReference type="SUPFAM" id="SSF56204">
    <property type="entry name" value="Hect, E3 ligase catalytic domain"/>
    <property type="match status" value="1"/>
</dbReference>
<dbReference type="Gene3D" id="3.30.2160.10">
    <property type="entry name" value="Hect, E3 ligase catalytic domain"/>
    <property type="match status" value="1"/>
</dbReference>
<feature type="compositionally biased region" description="Acidic residues" evidence="6">
    <location>
        <begin position="387"/>
        <end position="398"/>
    </location>
</feature>
<dbReference type="InParanoid" id="A0A3N4KRB5"/>
<keyword evidence="9" id="KW-1185">Reference proteome</keyword>
<dbReference type="FunCoup" id="A0A3N4KRB5">
    <property type="interactions" value="415"/>
</dbReference>
<dbReference type="PANTHER" id="PTHR45700">
    <property type="entry name" value="UBIQUITIN-PROTEIN LIGASE E3C"/>
    <property type="match status" value="1"/>
</dbReference>
<gene>
    <name evidence="8" type="ORF">P167DRAFT_574870</name>
</gene>
<dbReference type="GO" id="GO:0000209">
    <property type="term" value="P:protein polyubiquitination"/>
    <property type="evidence" value="ECO:0007669"/>
    <property type="project" value="InterPro"/>
</dbReference>
<dbReference type="EC" id="2.3.2.26" evidence="2"/>
<dbReference type="Pfam" id="PF00632">
    <property type="entry name" value="HECT"/>
    <property type="match status" value="1"/>
</dbReference>
<dbReference type="SMART" id="SM00119">
    <property type="entry name" value="HECTc"/>
    <property type="match status" value="1"/>
</dbReference>
<reference evidence="8 9" key="1">
    <citation type="journal article" date="2018" name="Nat. Ecol. Evol.">
        <title>Pezizomycetes genomes reveal the molecular basis of ectomycorrhizal truffle lifestyle.</title>
        <authorList>
            <person name="Murat C."/>
            <person name="Payen T."/>
            <person name="Noel B."/>
            <person name="Kuo A."/>
            <person name="Morin E."/>
            <person name="Chen J."/>
            <person name="Kohler A."/>
            <person name="Krizsan K."/>
            <person name="Balestrini R."/>
            <person name="Da Silva C."/>
            <person name="Montanini B."/>
            <person name="Hainaut M."/>
            <person name="Levati E."/>
            <person name="Barry K.W."/>
            <person name="Belfiori B."/>
            <person name="Cichocki N."/>
            <person name="Clum A."/>
            <person name="Dockter R.B."/>
            <person name="Fauchery L."/>
            <person name="Guy J."/>
            <person name="Iotti M."/>
            <person name="Le Tacon F."/>
            <person name="Lindquist E.A."/>
            <person name="Lipzen A."/>
            <person name="Malagnac F."/>
            <person name="Mello A."/>
            <person name="Molinier V."/>
            <person name="Miyauchi S."/>
            <person name="Poulain J."/>
            <person name="Riccioni C."/>
            <person name="Rubini A."/>
            <person name="Sitrit Y."/>
            <person name="Splivallo R."/>
            <person name="Traeger S."/>
            <person name="Wang M."/>
            <person name="Zifcakova L."/>
            <person name="Wipf D."/>
            <person name="Zambonelli A."/>
            <person name="Paolocci F."/>
            <person name="Nowrousian M."/>
            <person name="Ottonello S."/>
            <person name="Baldrian P."/>
            <person name="Spatafora J.W."/>
            <person name="Henrissat B."/>
            <person name="Nagy L.G."/>
            <person name="Aury J.M."/>
            <person name="Wincker P."/>
            <person name="Grigoriev I.V."/>
            <person name="Bonfante P."/>
            <person name="Martin F.M."/>
        </authorList>
    </citation>
    <scope>NUCLEOTIDE SEQUENCE [LARGE SCALE GENOMIC DNA]</scope>
    <source>
        <strain evidence="8 9">CCBAS932</strain>
    </source>
</reference>
<dbReference type="PROSITE" id="PS50237">
    <property type="entry name" value="HECT"/>
    <property type="match status" value="1"/>
</dbReference>
<feature type="compositionally biased region" description="Polar residues" evidence="6">
    <location>
        <begin position="29"/>
        <end position="38"/>
    </location>
</feature>
<proteinExistence type="predicted"/>
<feature type="active site" description="Glycyl thioester intermediate" evidence="5">
    <location>
        <position position="1179"/>
    </location>
</feature>
<organism evidence="8 9">
    <name type="scientific">Morchella conica CCBAS932</name>
    <dbReference type="NCBI Taxonomy" id="1392247"/>
    <lineage>
        <taxon>Eukaryota</taxon>
        <taxon>Fungi</taxon>
        <taxon>Dikarya</taxon>
        <taxon>Ascomycota</taxon>
        <taxon>Pezizomycotina</taxon>
        <taxon>Pezizomycetes</taxon>
        <taxon>Pezizales</taxon>
        <taxon>Morchellaceae</taxon>
        <taxon>Morchella</taxon>
    </lineage>
</organism>
<protein>
    <recommendedName>
        <fullName evidence="2">HECT-type E3 ubiquitin transferase</fullName>
        <ecNumber evidence="2">2.3.2.26</ecNumber>
    </recommendedName>
</protein>
<feature type="domain" description="HECT" evidence="7">
    <location>
        <begin position="812"/>
        <end position="1211"/>
    </location>
</feature>
<accession>A0A3N4KRB5</accession>
<feature type="region of interest" description="Disordered" evidence="6">
    <location>
        <begin position="379"/>
        <end position="412"/>
    </location>
</feature>
<feature type="region of interest" description="Disordered" evidence="6">
    <location>
        <begin position="1"/>
        <end position="38"/>
    </location>
</feature>
<feature type="region of interest" description="Disordered" evidence="6">
    <location>
        <begin position="851"/>
        <end position="885"/>
    </location>
</feature>
<evidence type="ECO:0000313" key="8">
    <source>
        <dbReference type="EMBL" id="RPB11949.1"/>
    </source>
</evidence>
<dbReference type="CDD" id="cd00078">
    <property type="entry name" value="HECTc"/>
    <property type="match status" value="1"/>
</dbReference>
<evidence type="ECO:0000256" key="6">
    <source>
        <dbReference type="SAM" id="MobiDB-lite"/>
    </source>
</evidence>
<evidence type="ECO:0000256" key="3">
    <source>
        <dbReference type="ARBA" id="ARBA00022679"/>
    </source>
</evidence>
<name>A0A3N4KRB5_9PEZI</name>